<name>A0AAW1VD45_9CUCU</name>
<dbReference type="AlphaFoldDB" id="A0AAW1VD45"/>
<comment type="caution">
    <text evidence="2">The sequence shown here is derived from an EMBL/GenBank/DDBJ whole genome shotgun (WGS) entry which is preliminary data.</text>
</comment>
<evidence type="ECO:0000313" key="3">
    <source>
        <dbReference type="Proteomes" id="UP001431783"/>
    </source>
</evidence>
<keyword evidence="1" id="KW-1133">Transmembrane helix</keyword>
<reference evidence="2 3" key="1">
    <citation type="submission" date="2023-03" db="EMBL/GenBank/DDBJ databases">
        <title>Genome insight into feeding habits of ladybird beetles.</title>
        <authorList>
            <person name="Li H.-S."/>
            <person name="Huang Y.-H."/>
            <person name="Pang H."/>
        </authorList>
    </citation>
    <scope>NUCLEOTIDE SEQUENCE [LARGE SCALE GENOMIC DNA]</scope>
    <source>
        <strain evidence="2">SYSU_2023b</strain>
        <tissue evidence="2">Whole body</tissue>
    </source>
</reference>
<keyword evidence="1" id="KW-0812">Transmembrane</keyword>
<sequence>MVLDRSSNWNRENISKVNFKFIAFFAIIFCFILYRLKMADETMESKYKNSHQKVSADEMRSKLRKKFLASLQEARRKNIDSKRFLNSSKSQIVDKSTQDMRGIFMDNEEHSYNIPSDQMDLLFRKLDQVCNMNRNLQEVDIEAIIKNFLPYYCSVCDNLNENNVCPSCGSHHSSYGS</sequence>
<keyword evidence="3" id="KW-1185">Reference proteome</keyword>
<dbReference type="Proteomes" id="UP001431783">
    <property type="component" value="Unassembled WGS sequence"/>
</dbReference>
<accession>A0AAW1VD45</accession>
<gene>
    <name evidence="2" type="ORF">WA026_008676</name>
</gene>
<dbReference type="EMBL" id="JARQZJ010000124">
    <property type="protein sequence ID" value="KAK9889874.1"/>
    <property type="molecule type" value="Genomic_DNA"/>
</dbReference>
<organism evidence="2 3">
    <name type="scientific">Henosepilachna vigintioctopunctata</name>
    <dbReference type="NCBI Taxonomy" id="420089"/>
    <lineage>
        <taxon>Eukaryota</taxon>
        <taxon>Metazoa</taxon>
        <taxon>Ecdysozoa</taxon>
        <taxon>Arthropoda</taxon>
        <taxon>Hexapoda</taxon>
        <taxon>Insecta</taxon>
        <taxon>Pterygota</taxon>
        <taxon>Neoptera</taxon>
        <taxon>Endopterygota</taxon>
        <taxon>Coleoptera</taxon>
        <taxon>Polyphaga</taxon>
        <taxon>Cucujiformia</taxon>
        <taxon>Coccinelloidea</taxon>
        <taxon>Coccinellidae</taxon>
        <taxon>Epilachninae</taxon>
        <taxon>Epilachnini</taxon>
        <taxon>Henosepilachna</taxon>
    </lineage>
</organism>
<protein>
    <submittedName>
        <fullName evidence="2">Uncharacterized protein</fullName>
    </submittedName>
</protein>
<evidence type="ECO:0000313" key="2">
    <source>
        <dbReference type="EMBL" id="KAK9889874.1"/>
    </source>
</evidence>
<keyword evidence="1" id="KW-0472">Membrane</keyword>
<feature type="transmembrane region" description="Helical" evidence="1">
    <location>
        <begin position="17"/>
        <end position="36"/>
    </location>
</feature>
<evidence type="ECO:0000256" key="1">
    <source>
        <dbReference type="SAM" id="Phobius"/>
    </source>
</evidence>
<proteinExistence type="predicted"/>